<proteinExistence type="inferred from homology"/>
<evidence type="ECO:0000256" key="4">
    <source>
        <dbReference type="ARBA" id="ARBA00022824"/>
    </source>
</evidence>
<dbReference type="GO" id="GO:0006624">
    <property type="term" value="P:vacuolar protein processing"/>
    <property type="evidence" value="ECO:0007669"/>
    <property type="project" value="TreeGrafter"/>
</dbReference>
<dbReference type="Pfam" id="PF05620">
    <property type="entry name" value="TMEM208_SND2"/>
    <property type="match status" value="1"/>
</dbReference>
<dbReference type="OrthoDB" id="10012212at2759"/>
<feature type="compositionally biased region" description="Low complexity" evidence="7">
    <location>
        <begin position="149"/>
        <end position="159"/>
    </location>
</feature>
<keyword evidence="6 8" id="KW-0472">Membrane</keyword>
<feature type="transmembrane region" description="Helical" evidence="8">
    <location>
        <begin position="118"/>
        <end position="142"/>
    </location>
</feature>
<evidence type="ECO:0000256" key="1">
    <source>
        <dbReference type="ARBA" id="ARBA00004477"/>
    </source>
</evidence>
<comment type="subcellular location">
    <subcellularLocation>
        <location evidence="1">Endoplasmic reticulum membrane</location>
        <topology evidence="1">Multi-pass membrane protein</topology>
    </subcellularLocation>
</comment>
<dbReference type="PANTHER" id="PTHR13505">
    <property type="entry name" value="TRANSMEMBRANE PROTEIN 208"/>
    <property type="match status" value="1"/>
</dbReference>
<gene>
    <name evidence="9" type="ORF">JAAARDRAFT_52719</name>
</gene>
<reference evidence="10" key="1">
    <citation type="journal article" date="2014" name="Proc. Natl. Acad. Sci. U.S.A.">
        <title>Extensive sampling of basidiomycete genomes demonstrates inadequacy of the white-rot/brown-rot paradigm for wood decay fungi.</title>
        <authorList>
            <person name="Riley R."/>
            <person name="Salamov A.A."/>
            <person name="Brown D.W."/>
            <person name="Nagy L.G."/>
            <person name="Floudas D."/>
            <person name="Held B.W."/>
            <person name="Levasseur A."/>
            <person name="Lombard V."/>
            <person name="Morin E."/>
            <person name="Otillar R."/>
            <person name="Lindquist E.A."/>
            <person name="Sun H."/>
            <person name="LaButti K.M."/>
            <person name="Schmutz J."/>
            <person name="Jabbour D."/>
            <person name="Luo H."/>
            <person name="Baker S.E."/>
            <person name="Pisabarro A.G."/>
            <person name="Walton J.D."/>
            <person name="Blanchette R.A."/>
            <person name="Henrissat B."/>
            <person name="Martin F."/>
            <person name="Cullen D."/>
            <person name="Hibbett D.S."/>
            <person name="Grigoriev I.V."/>
        </authorList>
    </citation>
    <scope>NUCLEOTIDE SEQUENCE [LARGE SCALE GENOMIC DNA]</scope>
    <source>
        <strain evidence="10">MUCL 33604</strain>
    </source>
</reference>
<dbReference type="InParanoid" id="A0A067QQ58"/>
<evidence type="ECO:0000256" key="7">
    <source>
        <dbReference type="SAM" id="MobiDB-lite"/>
    </source>
</evidence>
<keyword evidence="10" id="KW-1185">Reference proteome</keyword>
<accession>A0A067QQ58</accession>
<evidence type="ECO:0000313" key="9">
    <source>
        <dbReference type="EMBL" id="KDQ64776.1"/>
    </source>
</evidence>
<name>A0A067QQ58_9AGAM</name>
<dbReference type="GO" id="GO:0005773">
    <property type="term" value="C:vacuole"/>
    <property type="evidence" value="ECO:0007669"/>
    <property type="project" value="GOC"/>
</dbReference>
<dbReference type="GO" id="GO:0005789">
    <property type="term" value="C:endoplasmic reticulum membrane"/>
    <property type="evidence" value="ECO:0007669"/>
    <property type="project" value="UniProtKB-SubCell"/>
</dbReference>
<evidence type="ECO:0000256" key="3">
    <source>
        <dbReference type="ARBA" id="ARBA00022692"/>
    </source>
</evidence>
<dbReference type="PANTHER" id="PTHR13505:SF7">
    <property type="entry name" value="TRANSMEMBRANE PROTEIN 208"/>
    <property type="match status" value="1"/>
</dbReference>
<keyword evidence="4" id="KW-0256">Endoplasmic reticulum</keyword>
<dbReference type="Proteomes" id="UP000027265">
    <property type="component" value="Unassembled WGS sequence"/>
</dbReference>
<keyword evidence="3 8" id="KW-0812">Transmembrane</keyword>
<dbReference type="HOGENOM" id="CLU_094308_2_1_1"/>
<organism evidence="9 10">
    <name type="scientific">Jaapia argillacea MUCL 33604</name>
    <dbReference type="NCBI Taxonomy" id="933084"/>
    <lineage>
        <taxon>Eukaryota</taxon>
        <taxon>Fungi</taxon>
        <taxon>Dikarya</taxon>
        <taxon>Basidiomycota</taxon>
        <taxon>Agaricomycotina</taxon>
        <taxon>Agaricomycetes</taxon>
        <taxon>Agaricomycetidae</taxon>
        <taxon>Jaapiales</taxon>
        <taxon>Jaapiaceae</taxon>
        <taxon>Jaapia</taxon>
    </lineage>
</organism>
<feature type="region of interest" description="Disordered" evidence="7">
    <location>
        <begin position="149"/>
        <end position="187"/>
    </location>
</feature>
<evidence type="ECO:0000313" key="10">
    <source>
        <dbReference type="Proteomes" id="UP000027265"/>
    </source>
</evidence>
<feature type="transmembrane region" description="Helical" evidence="8">
    <location>
        <begin position="20"/>
        <end position="38"/>
    </location>
</feature>
<feature type="transmembrane region" description="Helical" evidence="8">
    <location>
        <begin position="45"/>
        <end position="66"/>
    </location>
</feature>
<keyword evidence="5 8" id="KW-1133">Transmembrane helix</keyword>
<dbReference type="FunCoup" id="A0A067QQ58">
    <property type="interactions" value="5"/>
</dbReference>
<dbReference type="AlphaFoldDB" id="A0A067QQ58"/>
<sequence length="187" mass="21033">MANASAKRIASQNETAIRNMRLGMLVSGLLSILLRVLFRRSSLRFSFGFLTLCSTYAITFFMYRFLENNGTPKRDSSGELKSSGEDLSQGGLTELCFDVLYITWACQIGSAAFGEWVWWLYLVIPLYAFYKLWTLVISPFVLGRSAAPGAAEAEAPVEASSKRQEKLRKRQERGDPRVQRVQAGKRS</sequence>
<dbReference type="EMBL" id="KL197709">
    <property type="protein sequence ID" value="KDQ64776.1"/>
    <property type="molecule type" value="Genomic_DNA"/>
</dbReference>
<evidence type="ECO:0008006" key="11">
    <source>
        <dbReference type="Google" id="ProtNLM"/>
    </source>
</evidence>
<comment type="similarity">
    <text evidence="2">Belongs to the TMEM208 family.</text>
</comment>
<protein>
    <recommendedName>
        <fullName evidence="11">DUF788-domain-containing protein</fullName>
    </recommendedName>
</protein>
<evidence type="ECO:0000256" key="2">
    <source>
        <dbReference type="ARBA" id="ARBA00009950"/>
    </source>
</evidence>
<evidence type="ECO:0000256" key="8">
    <source>
        <dbReference type="SAM" id="Phobius"/>
    </source>
</evidence>
<evidence type="ECO:0000256" key="5">
    <source>
        <dbReference type="ARBA" id="ARBA00022989"/>
    </source>
</evidence>
<dbReference type="InterPro" id="IPR008506">
    <property type="entry name" value="SND2/TMEM208"/>
</dbReference>
<evidence type="ECO:0000256" key="6">
    <source>
        <dbReference type="ARBA" id="ARBA00023136"/>
    </source>
</evidence>
<dbReference type="STRING" id="933084.A0A067QQ58"/>